<gene>
    <name evidence="3" type="ORF">CWI70_07505</name>
</gene>
<dbReference type="InterPro" id="IPR050706">
    <property type="entry name" value="Cyclic-di-GMP_PDE-like"/>
</dbReference>
<dbReference type="InterPro" id="IPR046342">
    <property type="entry name" value="CBS_dom_sf"/>
</dbReference>
<keyword evidence="4" id="KW-1185">Reference proteome</keyword>
<dbReference type="SUPFAM" id="SSF141868">
    <property type="entry name" value="EAL domain-like"/>
    <property type="match status" value="1"/>
</dbReference>
<proteinExistence type="predicted"/>
<dbReference type="CDD" id="cd01949">
    <property type="entry name" value="GGDEF"/>
    <property type="match status" value="1"/>
</dbReference>
<dbReference type="InterPro" id="IPR029787">
    <property type="entry name" value="Nucleotide_cyclase"/>
</dbReference>
<reference evidence="4" key="1">
    <citation type="journal article" date="2018" name="Front. Microbiol.">
        <title>Genome-Based Analysis Reveals the Taxonomy and Diversity of the Family Idiomarinaceae.</title>
        <authorList>
            <person name="Liu Y."/>
            <person name="Lai Q."/>
            <person name="Shao Z."/>
        </authorList>
    </citation>
    <scope>NUCLEOTIDE SEQUENCE [LARGE SCALE GENOMIC DNA]</scope>
    <source>
        <strain evidence="4">PO-M2</strain>
    </source>
</reference>
<dbReference type="InterPro" id="IPR043128">
    <property type="entry name" value="Rev_trsase/Diguanyl_cyclase"/>
</dbReference>
<dbReference type="PANTHER" id="PTHR33121">
    <property type="entry name" value="CYCLIC DI-GMP PHOSPHODIESTERASE PDEF"/>
    <property type="match status" value="1"/>
</dbReference>
<sequence>MRRYRRGVRSSFLCNKAWLNYFLSQAETQLMSLVELIKTQALTTHYQPIIDTYRSHLIGYESLIRGPVGHRLERPDTLFAESEALALRDTLEQYCLIAAVRNFDAKQFSGSLFININPNLLLQPDCLAVLNALPEQTAASIILELSEHYPIENIQELKAQMHRLRAVGYRFAIDDLGAGHSSFKLWAEVRPDYVKLDRYFISDINNSPYKREFVQHIVTLAKNLHATVIAEGIETQEELRQLQKLGIYASQGFLIGRPSPSPIAVHTLTERISHDDVADRYDALSTLLESTTVICSDRCIADILDYFEQNKRLIAIPVVDQGKTVGIIRRGQFMELMSTPFGRPLFARKPARTVMQANFLVVDVRAPLEQASALLTENEDTFEQQILIATNQDEYAGIIPVASLLRRITELKIQNARYANPLTLLPGNVPINQTIDQYVHDGEPFSVLYFDLNFFKPFNDEYGYHRGDAVLQLFANLLEEYFPKSHHFVGHVGGDDFIVISQESSPNLQTLNYLKKAFQEQVKSFYKAPHLKDNGMVGRARNGRFRKFPLLDFCVAIIAIPSGTSLSHQDIASTAAQMKGRAKKAKDGIAVYHTHQKTLSSLTNE</sequence>
<dbReference type="Proteomes" id="UP000287649">
    <property type="component" value="Unassembled WGS sequence"/>
</dbReference>
<dbReference type="OrthoDB" id="1673646at2"/>
<dbReference type="PANTHER" id="PTHR33121:SF76">
    <property type="entry name" value="SIGNALING PROTEIN"/>
    <property type="match status" value="1"/>
</dbReference>
<dbReference type="InterPro" id="IPR001633">
    <property type="entry name" value="EAL_dom"/>
</dbReference>
<dbReference type="Pfam" id="PF00571">
    <property type="entry name" value="CBS"/>
    <property type="match status" value="1"/>
</dbReference>
<dbReference type="Pfam" id="PF00990">
    <property type="entry name" value="GGDEF"/>
    <property type="match status" value="1"/>
</dbReference>
<accession>A0A432Y6I1</accession>
<feature type="domain" description="GGDEF" evidence="2">
    <location>
        <begin position="443"/>
        <end position="594"/>
    </location>
</feature>
<dbReference type="Gene3D" id="3.10.580.10">
    <property type="entry name" value="CBS-domain"/>
    <property type="match status" value="1"/>
</dbReference>
<dbReference type="SUPFAM" id="SSF54631">
    <property type="entry name" value="CBS-domain pair"/>
    <property type="match status" value="1"/>
</dbReference>
<dbReference type="PROSITE" id="PS50883">
    <property type="entry name" value="EAL"/>
    <property type="match status" value="1"/>
</dbReference>
<comment type="caution">
    <text evidence="3">The sequence shown here is derived from an EMBL/GenBank/DDBJ whole genome shotgun (WGS) entry which is preliminary data.</text>
</comment>
<name>A0A432Y6I1_9GAMM</name>
<dbReference type="CDD" id="cd01948">
    <property type="entry name" value="EAL"/>
    <property type="match status" value="1"/>
</dbReference>
<evidence type="ECO:0008006" key="5">
    <source>
        <dbReference type="Google" id="ProtNLM"/>
    </source>
</evidence>
<evidence type="ECO:0000313" key="4">
    <source>
        <dbReference type="Proteomes" id="UP000287649"/>
    </source>
</evidence>
<dbReference type="Pfam" id="PF00563">
    <property type="entry name" value="EAL"/>
    <property type="match status" value="1"/>
</dbReference>
<feature type="domain" description="EAL" evidence="1">
    <location>
        <begin position="23"/>
        <end position="272"/>
    </location>
</feature>
<evidence type="ECO:0000259" key="1">
    <source>
        <dbReference type="PROSITE" id="PS50883"/>
    </source>
</evidence>
<dbReference type="AlphaFoldDB" id="A0A432Y6I1"/>
<organism evidence="3 4">
    <name type="scientific">Pseudidiomarina homiensis</name>
    <dbReference type="NCBI Taxonomy" id="364198"/>
    <lineage>
        <taxon>Bacteria</taxon>
        <taxon>Pseudomonadati</taxon>
        <taxon>Pseudomonadota</taxon>
        <taxon>Gammaproteobacteria</taxon>
        <taxon>Alteromonadales</taxon>
        <taxon>Idiomarinaceae</taxon>
        <taxon>Pseudidiomarina</taxon>
    </lineage>
</organism>
<dbReference type="Gene3D" id="3.20.20.450">
    <property type="entry name" value="EAL domain"/>
    <property type="match status" value="1"/>
</dbReference>
<protein>
    <recommendedName>
        <fullName evidence="5">GGDEF domain-containing protein</fullName>
    </recommendedName>
</protein>
<dbReference type="InterPro" id="IPR035919">
    <property type="entry name" value="EAL_sf"/>
</dbReference>
<evidence type="ECO:0000259" key="2">
    <source>
        <dbReference type="PROSITE" id="PS50887"/>
    </source>
</evidence>
<dbReference type="SMART" id="SM00052">
    <property type="entry name" value="EAL"/>
    <property type="match status" value="1"/>
</dbReference>
<dbReference type="GO" id="GO:0071111">
    <property type="term" value="F:cyclic-guanylate-specific phosphodiesterase activity"/>
    <property type="evidence" value="ECO:0007669"/>
    <property type="project" value="InterPro"/>
</dbReference>
<dbReference type="Gene3D" id="3.30.70.270">
    <property type="match status" value="1"/>
</dbReference>
<dbReference type="SUPFAM" id="SSF55073">
    <property type="entry name" value="Nucleotide cyclase"/>
    <property type="match status" value="1"/>
</dbReference>
<dbReference type="InterPro" id="IPR000644">
    <property type="entry name" value="CBS_dom"/>
</dbReference>
<dbReference type="SMART" id="SM00267">
    <property type="entry name" value="GGDEF"/>
    <property type="match status" value="1"/>
</dbReference>
<dbReference type="EMBL" id="PIPX01000001">
    <property type="protein sequence ID" value="RUO56574.1"/>
    <property type="molecule type" value="Genomic_DNA"/>
</dbReference>
<dbReference type="PROSITE" id="PS50887">
    <property type="entry name" value="GGDEF"/>
    <property type="match status" value="1"/>
</dbReference>
<dbReference type="InterPro" id="IPR000160">
    <property type="entry name" value="GGDEF_dom"/>
</dbReference>
<evidence type="ECO:0000313" key="3">
    <source>
        <dbReference type="EMBL" id="RUO56574.1"/>
    </source>
</evidence>
<dbReference type="NCBIfam" id="TIGR00254">
    <property type="entry name" value="GGDEF"/>
    <property type="match status" value="1"/>
</dbReference>